<keyword evidence="1" id="KW-0732">Signal</keyword>
<gene>
    <name evidence="3" type="ORF">CBP51_00425</name>
</gene>
<dbReference type="Pfam" id="PF12713">
    <property type="entry name" value="DUF3806"/>
    <property type="match status" value="1"/>
</dbReference>
<evidence type="ECO:0000259" key="2">
    <source>
        <dbReference type="Pfam" id="PF12713"/>
    </source>
</evidence>
<dbReference type="InterPro" id="IPR024266">
    <property type="entry name" value="DUF3806"/>
</dbReference>
<accession>A0A266Q6P5</accession>
<comment type="caution">
    <text evidence="3">The sequence shown here is derived from an EMBL/GenBank/DDBJ whole genome shotgun (WGS) entry which is preliminary data.</text>
</comment>
<evidence type="ECO:0000256" key="1">
    <source>
        <dbReference type="SAM" id="SignalP"/>
    </source>
</evidence>
<feature type="signal peptide" evidence="1">
    <location>
        <begin position="1"/>
        <end position="27"/>
    </location>
</feature>
<dbReference type="AlphaFoldDB" id="A0A266Q6P5"/>
<proteinExistence type="predicted"/>
<sequence>MSQEVIMNHIKFIAAITLLCSASMGFAQQYTPLNVVSEKNKAPTEPQKEVTIKNLGWMDQNKMEQEIAAVNELAQTKIGSTIRRDLSDLQLLQRLADGSWIARDDYETQQAMGVVLGNVMLADFPTIFEWKVYEDKMGRSRAICVKNTSECLFPVTMLSRRMEVNSRPDVKKIYDDAIMLMEKHLPKLPYGGGIMYRLPRQK</sequence>
<evidence type="ECO:0000313" key="4">
    <source>
        <dbReference type="Proteomes" id="UP000216101"/>
    </source>
</evidence>
<protein>
    <recommendedName>
        <fullName evidence="2">DUF3806 domain-containing protein</fullName>
    </recommendedName>
</protein>
<organism evidence="3 4">
    <name type="scientific">Cellvibrio mixtus</name>
    <dbReference type="NCBI Taxonomy" id="39650"/>
    <lineage>
        <taxon>Bacteria</taxon>
        <taxon>Pseudomonadati</taxon>
        <taxon>Pseudomonadota</taxon>
        <taxon>Gammaproteobacteria</taxon>
        <taxon>Cellvibrionales</taxon>
        <taxon>Cellvibrionaceae</taxon>
        <taxon>Cellvibrio</taxon>
    </lineage>
</organism>
<feature type="domain" description="DUF3806" evidence="2">
    <location>
        <begin position="88"/>
        <end position="174"/>
    </location>
</feature>
<reference evidence="4" key="1">
    <citation type="submission" date="2017-05" db="EMBL/GenBank/DDBJ databases">
        <authorList>
            <person name="Barney B.M."/>
        </authorList>
    </citation>
    <scope>NUCLEOTIDE SEQUENCE [LARGE SCALE GENOMIC DNA]</scope>
    <source>
        <strain evidence="4">PSBB022</strain>
    </source>
</reference>
<dbReference type="EMBL" id="NHNI01000001">
    <property type="protein sequence ID" value="OZY85553.1"/>
    <property type="molecule type" value="Genomic_DNA"/>
</dbReference>
<keyword evidence="4" id="KW-1185">Reference proteome</keyword>
<name>A0A266Q6P5_9GAMM</name>
<evidence type="ECO:0000313" key="3">
    <source>
        <dbReference type="EMBL" id="OZY85553.1"/>
    </source>
</evidence>
<dbReference type="Proteomes" id="UP000216101">
    <property type="component" value="Unassembled WGS sequence"/>
</dbReference>
<feature type="chain" id="PRO_5012289193" description="DUF3806 domain-containing protein" evidence="1">
    <location>
        <begin position="28"/>
        <end position="202"/>
    </location>
</feature>
<dbReference type="Gene3D" id="1.20.120.1090">
    <property type="match status" value="1"/>
</dbReference>